<name>A0A654LZB4_9ARCH</name>
<sequence>MFTKIVILPLFLFFISFLFIFPVVLGQTNVTKTTFQDPSTGITFQYPSDWKVTSKEYADAMLGNDGGMDNGLNQDPKLVEPIVLLLPESLDGSSFLILSELLPFPVPIEKYTDLTRNSLLTDSTIKLSDNLPISLGNMSGLKYNVTSTSDPYLQTQILFVNDSNAFVVGYTVGETEKSQNIMDINSMIDSLRID</sequence>
<dbReference type="AlphaFoldDB" id="A0A654LZB4"/>
<proteinExistence type="predicted"/>
<dbReference type="Proteomes" id="UP000058925">
    <property type="component" value="Chromosome"/>
</dbReference>
<gene>
    <name evidence="1" type="ORF">NMY3_01375</name>
</gene>
<reference evidence="2" key="1">
    <citation type="submission" date="2015-10" db="EMBL/GenBank/DDBJ databases">
        <title>Niche specialization of a soil ammonia-oxidizing archaeon, Candidatus Nitrosocosmicus oleophilus.</title>
        <authorList>
            <person name="Jung M.-Y."/>
            <person name="Rhee S.-K."/>
        </authorList>
    </citation>
    <scope>NUCLEOTIDE SEQUENCE [LARGE SCALE GENOMIC DNA]</scope>
    <source>
        <strain evidence="2">MY3</strain>
    </source>
</reference>
<evidence type="ECO:0000313" key="2">
    <source>
        <dbReference type="Proteomes" id="UP000058925"/>
    </source>
</evidence>
<evidence type="ECO:0008006" key="3">
    <source>
        <dbReference type="Google" id="ProtNLM"/>
    </source>
</evidence>
<accession>A0A654LZB4</accession>
<evidence type="ECO:0000313" key="1">
    <source>
        <dbReference type="EMBL" id="ALI35579.1"/>
    </source>
</evidence>
<protein>
    <recommendedName>
        <fullName evidence="3">PsbP C-terminal domain-containing protein</fullName>
    </recommendedName>
</protein>
<dbReference type="EMBL" id="CP012850">
    <property type="protein sequence ID" value="ALI35579.1"/>
    <property type="molecule type" value="Genomic_DNA"/>
</dbReference>
<keyword evidence="2" id="KW-1185">Reference proteome</keyword>
<dbReference type="KEGG" id="taa:NMY3_01375"/>
<organism evidence="1 2">
    <name type="scientific">Candidatus Nitrosocosmicus oleophilus</name>
    <dbReference type="NCBI Taxonomy" id="1353260"/>
    <lineage>
        <taxon>Archaea</taxon>
        <taxon>Nitrososphaerota</taxon>
        <taxon>Nitrososphaeria</taxon>
        <taxon>Nitrososphaerales</taxon>
        <taxon>Nitrososphaeraceae</taxon>
        <taxon>Candidatus Nitrosocosmicus</taxon>
    </lineage>
</organism>